<dbReference type="Pfam" id="PF22570">
    <property type="entry name" value="LiaF-TM"/>
    <property type="match status" value="1"/>
</dbReference>
<gene>
    <name evidence="3" type="ORF">DWZ19_06135</name>
</gene>
<organism evidence="3 4">
    <name type="scientific">Streptococcus parasanguinis</name>
    <dbReference type="NCBI Taxonomy" id="1318"/>
    <lineage>
        <taxon>Bacteria</taxon>
        <taxon>Bacillati</taxon>
        <taxon>Bacillota</taxon>
        <taxon>Bacilli</taxon>
        <taxon>Lactobacillales</taxon>
        <taxon>Streptococcaceae</taxon>
        <taxon>Streptococcus</taxon>
    </lineage>
</organism>
<dbReference type="Proteomes" id="UP000285725">
    <property type="component" value="Unassembled WGS sequence"/>
</dbReference>
<feature type="transmembrane region" description="Helical" evidence="1">
    <location>
        <begin position="87"/>
        <end position="104"/>
    </location>
</feature>
<dbReference type="InterPro" id="IPR054331">
    <property type="entry name" value="LiaF_TM"/>
</dbReference>
<comment type="caution">
    <text evidence="3">The sequence shown here is derived from an EMBL/GenBank/DDBJ whole genome shotgun (WGS) entry which is preliminary data.</text>
</comment>
<keyword evidence="1" id="KW-1133">Transmembrane helix</keyword>
<evidence type="ECO:0000259" key="2">
    <source>
        <dbReference type="Pfam" id="PF22570"/>
    </source>
</evidence>
<proteinExistence type="predicted"/>
<dbReference type="EMBL" id="QRQU01000003">
    <property type="protein sequence ID" value="RHN25791.1"/>
    <property type="molecule type" value="Genomic_DNA"/>
</dbReference>
<reference evidence="3 4" key="1">
    <citation type="submission" date="2018-08" db="EMBL/GenBank/DDBJ databases">
        <title>A genome reference for cultivated species of the human gut microbiota.</title>
        <authorList>
            <person name="Zou Y."/>
            <person name="Xue W."/>
            <person name="Luo G."/>
        </authorList>
    </citation>
    <scope>NUCLEOTIDE SEQUENCE [LARGE SCALE GENOMIC DNA]</scope>
    <source>
        <strain evidence="3 4">AF30-12BH</strain>
    </source>
</reference>
<evidence type="ECO:0000313" key="3">
    <source>
        <dbReference type="EMBL" id="RHN25791.1"/>
    </source>
</evidence>
<sequence>MKMRYMMMKKLLGLGFILAALAVVTMGMVGFPKLDVNIWPLFPVLLFAFFTLENLMKQDYKASVICALIALMIANAIYDLLSVSNGLVITAGVLACVGLSFLLPDKESNK</sequence>
<protein>
    <recommendedName>
        <fullName evidence="2">LiaF transmembrane domain-containing protein</fullName>
    </recommendedName>
</protein>
<keyword evidence="1" id="KW-0812">Transmembrane</keyword>
<feature type="transmembrane region" description="Helical" evidence="1">
    <location>
        <begin position="37"/>
        <end position="55"/>
    </location>
</feature>
<accession>A0AAE8AF19</accession>
<feature type="domain" description="LiaF transmembrane" evidence="2">
    <location>
        <begin position="11"/>
        <end position="107"/>
    </location>
</feature>
<feature type="transmembrane region" description="Helical" evidence="1">
    <location>
        <begin position="62"/>
        <end position="81"/>
    </location>
</feature>
<evidence type="ECO:0000256" key="1">
    <source>
        <dbReference type="SAM" id="Phobius"/>
    </source>
</evidence>
<dbReference type="AlphaFoldDB" id="A0AAE8AF19"/>
<name>A0AAE8AF19_STRPA</name>
<evidence type="ECO:0000313" key="4">
    <source>
        <dbReference type="Proteomes" id="UP000285725"/>
    </source>
</evidence>
<keyword evidence="1" id="KW-0472">Membrane</keyword>